<dbReference type="InterPro" id="IPR015883">
    <property type="entry name" value="Glyco_hydro_20_cat"/>
</dbReference>
<evidence type="ECO:0000313" key="8">
    <source>
        <dbReference type="Proteomes" id="UP001217089"/>
    </source>
</evidence>
<sequence>MPPNRSNTNYSGREKPLNRSITHYCGREKPPNRTITRYSGRGKRPDRIITRYSGRESPQIEWRGKPPNRSITRYSGRGKPPNRSITHYSGQRKPPHRSITHYSGWGKPPNRKLITPCWVNGRPEQAVYGKHGKFELLNPILNTTYKFVRDLYEEIAEVFPDKYIHLGMDEVYHACWYMESNLNISEFMAEKGFGRDYKTLEQYYVRRVLDIVSSLNSKYVIWQDPIEQGVQAQMDAIVEVWKDSTLGLPGQFQDWQDYMVNITKKGYKTILSACWYLNKIFYGPDWKRFYQCEPLDFNGTAEQHRKVTGGEACMFAEYVDGTNLLSRVWPRASAVAERLWSTRETMNVDEAAFRLDQQRCRLL</sequence>
<evidence type="ECO:0000256" key="1">
    <source>
        <dbReference type="ARBA" id="ARBA00001231"/>
    </source>
</evidence>
<evidence type="ECO:0000256" key="3">
    <source>
        <dbReference type="ARBA" id="ARBA00012663"/>
    </source>
</evidence>
<feature type="compositionally biased region" description="Polar residues" evidence="5">
    <location>
        <begin position="1"/>
        <end position="11"/>
    </location>
</feature>
<comment type="catalytic activity">
    <reaction evidence="1">
        <text>Hydrolysis of terminal non-reducing N-acetyl-D-hexosamine residues in N-acetyl-beta-D-hexosaminides.</text>
        <dbReference type="EC" id="3.2.1.52"/>
    </reaction>
</comment>
<reference evidence="7 8" key="1">
    <citation type="submission" date="2022-12" db="EMBL/GenBank/DDBJ databases">
        <title>Chromosome-level genome of Tegillarca granosa.</title>
        <authorList>
            <person name="Kim J."/>
        </authorList>
    </citation>
    <scope>NUCLEOTIDE SEQUENCE [LARGE SCALE GENOMIC DNA]</scope>
    <source>
        <strain evidence="7">Teg-2019</strain>
        <tissue evidence="7">Adductor muscle</tissue>
    </source>
</reference>
<dbReference type="EMBL" id="JARBDR010000919">
    <property type="protein sequence ID" value="KAJ8300162.1"/>
    <property type="molecule type" value="Genomic_DNA"/>
</dbReference>
<name>A0ABQ9E9D3_TEGGR</name>
<feature type="region of interest" description="Disordered" evidence="5">
    <location>
        <begin position="1"/>
        <end position="31"/>
    </location>
</feature>
<dbReference type="PANTHER" id="PTHR22600:SF21">
    <property type="entry name" value="BETA-HEXOSAMINIDASE A"/>
    <property type="match status" value="1"/>
</dbReference>
<keyword evidence="8" id="KW-1185">Reference proteome</keyword>
<proteinExistence type="inferred from homology"/>
<evidence type="ECO:0000256" key="4">
    <source>
        <dbReference type="ARBA" id="ARBA00022801"/>
    </source>
</evidence>
<evidence type="ECO:0000313" key="7">
    <source>
        <dbReference type="EMBL" id="KAJ8300162.1"/>
    </source>
</evidence>
<dbReference type="Gene3D" id="3.20.20.80">
    <property type="entry name" value="Glycosidases"/>
    <property type="match status" value="1"/>
</dbReference>
<feature type="non-terminal residue" evidence="7">
    <location>
        <position position="363"/>
    </location>
</feature>
<keyword evidence="4" id="KW-0378">Hydrolase</keyword>
<comment type="similarity">
    <text evidence="2">Belongs to the glycosyl hydrolase 20 family.</text>
</comment>
<comment type="caution">
    <text evidence="7">The sequence shown here is derived from an EMBL/GenBank/DDBJ whole genome shotgun (WGS) entry which is preliminary data.</text>
</comment>
<dbReference type="Pfam" id="PF00728">
    <property type="entry name" value="Glyco_hydro_20"/>
    <property type="match status" value="1"/>
</dbReference>
<dbReference type="PANTHER" id="PTHR22600">
    <property type="entry name" value="BETA-HEXOSAMINIDASE"/>
    <property type="match status" value="1"/>
</dbReference>
<dbReference type="PRINTS" id="PR00738">
    <property type="entry name" value="GLHYDRLASE20"/>
</dbReference>
<dbReference type="EC" id="3.2.1.52" evidence="3"/>
<dbReference type="InterPro" id="IPR017853">
    <property type="entry name" value="GH"/>
</dbReference>
<dbReference type="SUPFAM" id="SSF51445">
    <property type="entry name" value="(Trans)glycosidases"/>
    <property type="match status" value="1"/>
</dbReference>
<evidence type="ECO:0000256" key="5">
    <source>
        <dbReference type="SAM" id="MobiDB-lite"/>
    </source>
</evidence>
<evidence type="ECO:0000259" key="6">
    <source>
        <dbReference type="Pfam" id="PF00728"/>
    </source>
</evidence>
<dbReference type="Proteomes" id="UP001217089">
    <property type="component" value="Unassembled WGS sequence"/>
</dbReference>
<feature type="region of interest" description="Disordered" evidence="5">
    <location>
        <begin position="56"/>
        <end position="105"/>
    </location>
</feature>
<protein>
    <recommendedName>
        <fullName evidence="3">beta-N-acetylhexosaminidase</fullName>
        <ecNumber evidence="3">3.2.1.52</ecNumber>
    </recommendedName>
</protein>
<dbReference type="InterPro" id="IPR025705">
    <property type="entry name" value="Beta_hexosaminidase_sua/sub"/>
</dbReference>
<accession>A0ABQ9E9D3</accession>
<evidence type="ECO:0000256" key="2">
    <source>
        <dbReference type="ARBA" id="ARBA00006285"/>
    </source>
</evidence>
<organism evidence="7 8">
    <name type="scientific">Tegillarca granosa</name>
    <name type="common">Malaysian cockle</name>
    <name type="synonym">Anadara granosa</name>
    <dbReference type="NCBI Taxonomy" id="220873"/>
    <lineage>
        <taxon>Eukaryota</taxon>
        <taxon>Metazoa</taxon>
        <taxon>Spiralia</taxon>
        <taxon>Lophotrochozoa</taxon>
        <taxon>Mollusca</taxon>
        <taxon>Bivalvia</taxon>
        <taxon>Autobranchia</taxon>
        <taxon>Pteriomorphia</taxon>
        <taxon>Arcoida</taxon>
        <taxon>Arcoidea</taxon>
        <taxon>Arcidae</taxon>
        <taxon>Tegillarca</taxon>
    </lineage>
</organism>
<feature type="domain" description="Glycoside hydrolase family 20 catalytic" evidence="6">
    <location>
        <begin position="135"/>
        <end position="342"/>
    </location>
</feature>
<gene>
    <name evidence="7" type="ORF">KUTeg_021681</name>
</gene>